<sequence length="442" mass="47756">MTHVRNGGTGRHRAGKPARAGRRAVALATVLSAAGLQAGLSAGSATAADVPTWTEGPLFNDPLGTTAQQYAIRTRLVELTNAALPGSYIKVAVYHVWETTISDALVAAKNRGVNVQVVLDSSSVKDRPTNPVYAQLKAALGTSTLSPSYVTLCPTDKSCLGDPRFGKSIMHNKFWLFSAVQGATNVVVQTTSNSTPSASTKFFNDALQLPNNRVLYGAYADYFDDMAAKLWKDWDYRTVTNGHYKAYFFPRAGTTNSTDTLYSVLNNVSCTYKDATGVKRSTIVRAAIFQITRQAIADKLVALKKAGCTVSIEYASADAGTWKSMNATGAPPARCYNDDRDPLNPGTKLATPYIIHTKYVAIDGMYDGARNKITFTGSQNASGPALRENDEAYVKIDDDSVHDTYRTHFTKVWNVAYPGTNDDTNLCKGVKVLPQDGEVKTA</sequence>
<evidence type="ECO:0000313" key="10">
    <source>
        <dbReference type="EMBL" id="MEB3964453.1"/>
    </source>
</evidence>
<evidence type="ECO:0000259" key="9">
    <source>
        <dbReference type="Pfam" id="PF13091"/>
    </source>
</evidence>
<dbReference type="SUPFAM" id="SSF56024">
    <property type="entry name" value="Phospholipase D/nuclease"/>
    <property type="match status" value="1"/>
</dbReference>
<feature type="domain" description="Phospholipase D-like" evidence="9">
    <location>
        <begin position="87"/>
        <end position="224"/>
    </location>
</feature>
<evidence type="ECO:0000256" key="5">
    <source>
        <dbReference type="ARBA" id="ARBA00022963"/>
    </source>
</evidence>
<comment type="catalytic activity">
    <reaction evidence="1">
        <text>a 1,2-diacyl-sn-glycero-3-phosphocholine + H2O = a 1,2-diacyl-sn-glycero-3-phosphate + choline + H(+)</text>
        <dbReference type="Rhea" id="RHEA:14445"/>
        <dbReference type="ChEBI" id="CHEBI:15354"/>
        <dbReference type="ChEBI" id="CHEBI:15377"/>
        <dbReference type="ChEBI" id="CHEBI:15378"/>
        <dbReference type="ChEBI" id="CHEBI:57643"/>
        <dbReference type="ChEBI" id="CHEBI:58608"/>
        <dbReference type="EC" id="3.1.4.4"/>
    </reaction>
</comment>
<feature type="signal peptide" evidence="8">
    <location>
        <begin position="1"/>
        <end position="47"/>
    </location>
</feature>
<evidence type="ECO:0000256" key="6">
    <source>
        <dbReference type="ARBA" id="ARBA00023098"/>
    </source>
</evidence>
<dbReference type="Gene3D" id="3.30.870.10">
    <property type="entry name" value="Endonuclease Chain A"/>
    <property type="match status" value="2"/>
</dbReference>
<feature type="region of interest" description="Disordered" evidence="7">
    <location>
        <begin position="1"/>
        <end position="20"/>
    </location>
</feature>
<dbReference type="Proteomes" id="UP001352223">
    <property type="component" value="Unassembled WGS sequence"/>
</dbReference>
<feature type="domain" description="Phospholipase D-like" evidence="9">
    <location>
        <begin position="284"/>
        <end position="413"/>
    </location>
</feature>
<dbReference type="EMBL" id="JAOZYB010000312">
    <property type="protein sequence ID" value="MEB3964453.1"/>
    <property type="molecule type" value="Genomic_DNA"/>
</dbReference>
<reference evidence="10 11" key="1">
    <citation type="submission" date="2022-10" db="EMBL/GenBank/DDBJ databases">
        <authorList>
            <person name="Xie J."/>
            <person name="Shen N."/>
        </authorList>
    </citation>
    <scope>NUCLEOTIDE SEQUENCE [LARGE SCALE GENOMIC DNA]</scope>
    <source>
        <strain evidence="10 11">DSM 41681</strain>
    </source>
</reference>
<keyword evidence="6" id="KW-0443">Lipid metabolism</keyword>
<keyword evidence="4" id="KW-0378">Hydrolase</keyword>
<organism evidence="10 11">
    <name type="scientific">Streptomyces kunmingensis</name>
    <dbReference type="NCBI Taxonomy" id="68225"/>
    <lineage>
        <taxon>Bacteria</taxon>
        <taxon>Bacillati</taxon>
        <taxon>Actinomycetota</taxon>
        <taxon>Actinomycetes</taxon>
        <taxon>Kitasatosporales</taxon>
        <taxon>Streptomycetaceae</taxon>
        <taxon>Streptomyces</taxon>
    </lineage>
</organism>
<evidence type="ECO:0000256" key="8">
    <source>
        <dbReference type="SAM" id="SignalP"/>
    </source>
</evidence>
<keyword evidence="11" id="KW-1185">Reference proteome</keyword>
<dbReference type="EC" id="3.1.4.4" evidence="3"/>
<dbReference type="InterPro" id="IPR051406">
    <property type="entry name" value="PLD_domain"/>
</dbReference>
<dbReference type="Pfam" id="PF13091">
    <property type="entry name" value="PLDc_2"/>
    <property type="match status" value="2"/>
</dbReference>
<evidence type="ECO:0000313" key="11">
    <source>
        <dbReference type="Proteomes" id="UP001352223"/>
    </source>
</evidence>
<protein>
    <recommendedName>
        <fullName evidence="3">phospholipase D</fullName>
        <ecNumber evidence="3">3.1.4.4</ecNumber>
    </recommendedName>
</protein>
<dbReference type="PANTHER" id="PTHR43856">
    <property type="entry name" value="CARDIOLIPIN HYDROLASE"/>
    <property type="match status" value="1"/>
</dbReference>
<evidence type="ECO:0000256" key="1">
    <source>
        <dbReference type="ARBA" id="ARBA00000798"/>
    </source>
</evidence>
<proteinExistence type="inferred from homology"/>
<evidence type="ECO:0000256" key="3">
    <source>
        <dbReference type="ARBA" id="ARBA00012027"/>
    </source>
</evidence>
<dbReference type="RefSeq" id="WP_324772179.1">
    <property type="nucleotide sequence ID" value="NZ_BAAATS010000030.1"/>
</dbReference>
<evidence type="ECO:0000256" key="7">
    <source>
        <dbReference type="SAM" id="MobiDB-lite"/>
    </source>
</evidence>
<evidence type="ECO:0000256" key="4">
    <source>
        <dbReference type="ARBA" id="ARBA00022801"/>
    </source>
</evidence>
<dbReference type="PANTHER" id="PTHR43856:SF1">
    <property type="entry name" value="MITOCHONDRIAL CARDIOLIPIN HYDROLASE"/>
    <property type="match status" value="1"/>
</dbReference>
<dbReference type="InterPro" id="IPR025202">
    <property type="entry name" value="PLD-like_dom"/>
</dbReference>
<accession>A0ABU6CIA4</accession>
<gene>
    <name evidence="10" type="ORF">OKJ48_30110</name>
</gene>
<name>A0ABU6CIA4_9ACTN</name>
<feature type="chain" id="PRO_5045490605" description="phospholipase D" evidence="8">
    <location>
        <begin position="48"/>
        <end position="442"/>
    </location>
</feature>
<evidence type="ECO:0000256" key="2">
    <source>
        <dbReference type="ARBA" id="ARBA00008664"/>
    </source>
</evidence>
<keyword evidence="8" id="KW-0732">Signal</keyword>
<comment type="similarity">
    <text evidence="2">Belongs to the phospholipase D family.</text>
</comment>
<comment type="caution">
    <text evidence="10">The sequence shown here is derived from an EMBL/GenBank/DDBJ whole genome shotgun (WGS) entry which is preliminary data.</text>
</comment>
<keyword evidence="5" id="KW-0442">Lipid degradation</keyword>
<feature type="compositionally biased region" description="Basic residues" evidence="7">
    <location>
        <begin position="10"/>
        <end position="20"/>
    </location>
</feature>